<evidence type="ECO:0000313" key="3">
    <source>
        <dbReference type="Proteomes" id="UP001313282"/>
    </source>
</evidence>
<dbReference type="InterPro" id="IPR036249">
    <property type="entry name" value="Thioredoxin-like_sf"/>
</dbReference>
<dbReference type="Gene3D" id="3.40.30.10">
    <property type="entry name" value="Glutaredoxin"/>
    <property type="match status" value="1"/>
</dbReference>
<reference evidence="2 3" key="1">
    <citation type="submission" date="2019-10" db="EMBL/GenBank/DDBJ databases">
        <authorList>
            <person name="Palmer J.M."/>
        </authorList>
    </citation>
    <scope>NUCLEOTIDE SEQUENCE [LARGE SCALE GENOMIC DNA]</scope>
    <source>
        <strain evidence="2 3">TWF718</strain>
    </source>
</reference>
<dbReference type="Proteomes" id="UP001313282">
    <property type="component" value="Unassembled WGS sequence"/>
</dbReference>
<evidence type="ECO:0000259" key="1">
    <source>
        <dbReference type="PROSITE" id="PS51352"/>
    </source>
</evidence>
<accession>A0AAN8MMB4</accession>
<proteinExistence type="predicted"/>
<sequence length="141" mass="15894">MATSSPRFNGLESDPKIKHTERQIHEPVSCALGDISEIKDFHTLTKVTRSPNLVVIGFVAEWCEACTNMKEKVSVLANRWADDDVAFHYVDVDKVPRSKLAYGVRQIPTFLLYRAGVRKRDVVRSDDGLLDTYISQTVNAL</sequence>
<dbReference type="InterPro" id="IPR050620">
    <property type="entry name" value="Thioredoxin_H-type-like"/>
</dbReference>
<dbReference type="PANTHER" id="PTHR10438">
    <property type="entry name" value="THIOREDOXIN"/>
    <property type="match status" value="1"/>
</dbReference>
<keyword evidence="3" id="KW-1185">Reference proteome</keyword>
<dbReference type="CDD" id="cd02947">
    <property type="entry name" value="TRX_family"/>
    <property type="match status" value="1"/>
</dbReference>
<dbReference type="InterPro" id="IPR013766">
    <property type="entry name" value="Thioredoxin_domain"/>
</dbReference>
<evidence type="ECO:0000313" key="2">
    <source>
        <dbReference type="EMBL" id="KAK6330684.1"/>
    </source>
</evidence>
<dbReference type="AlphaFoldDB" id="A0AAN8MMB4"/>
<gene>
    <name evidence="2" type="ORF">TWF718_002882</name>
</gene>
<dbReference type="PANTHER" id="PTHR10438:SF468">
    <property type="entry name" value="THIOREDOXIN-1-RELATED"/>
    <property type="match status" value="1"/>
</dbReference>
<dbReference type="SUPFAM" id="SSF52833">
    <property type="entry name" value="Thioredoxin-like"/>
    <property type="match status" value="1"/>
</dbReference>
<comment type="caution">
    <text evidence="2">The sequence shown here is derived from an EMBL/GenBank/DDBJ whole genome shotgun (WGS) entry which is preliminary data.</text>
</comment>
<organism evidence="2 3">
    <name type="scientific">Orbilia javanica</name>
    <dbReference type="NCBI Taxonomy" id="47235"/>
    <lineage>
        <taxon>Eukaryota</taxon>
        <taxon>Fungi</taxon>
        <taxon>Dikarya</taxon>
        <taxon>Ascomycota</taxon>
        <taxon>Pezizomycotina</taxon>
        <taxon>Orbiliomycetes</taxon>
        <taxon>Orbiliales</taxon>
        <taxon>Orbiliaceae</taxon>
        <taxon>Orbilia</taxon>
    </lineage>
</organism>
<name>A0AAN8MMB4_9PEZI</name>
<feature type="domain" description="Thioredoxin" evidence="1">
    <location>
        <begin position="1"/>
        <end position="141"/>
    </location>
</feature>
<dbReference type="EMBL" id="JAVHNR010000011">
    <property type="protein sequence ID" value="KAK6330684.1"/>
    <property type="molecule type" value="Genomic_DNA"/>
</dbReference>
<protein>
    <recommendedName>
        <fullName evidence="1">Thioredoxin domain-containing protein</fullName>
    </recommendedName>
</protein>
<dbReference type="Pfam" id="PF00085">
    <property type="entry name" value="Thioredoxin"/>
    <property type="match status" value="1"/>
</dbReference>
<dbReference type="PROSITE" id="PS51352">
    <property type="entry name" value="THIOREDOXIN_2"/>
    <property type="match status" value="1"/>
</dbReference>